<evidence type="ECO:0000313" key="3">
    <source>
        <dbReference type="Proteomes" id="UP000268350"/>
    </source>
</evidence>
<keyword evidence="3" id="KW-1185">Reference proteome</keyword>
<feature type="domain" description="N-acetyltransferase" evidence="1">
    <location>
        <begin position="153"/>
        <end position="293"/>
    </location>
</feature>
<dbReference type="SUPFAM" id="SSF55729">
    <property type="entry name" value="Acyl-CoA N-acyltransferases (Nat)"/>
    <property type="match status" value="1"/>
</dbReference>
<dbReference type="OrthoDB" id="61870at2759"/>
<protein>
    <recommendedName>
        <fullName evidence="1">N-acetyltransferase domain-containing protein</fullName>
    </recommendedName>
</protein>
<dbReference type="Pfam" id="PF08445">
    <property type="entry name" value="FR47"/>
    <property type="match status" value="1"/>
</dbReference>
<reference evidence="3" key="1">
    <citation type="submission" date="2018-01" db="EMBL/GenBank/DDBJ databases">
        <authorList>
            <person name="Alioto T."/>
            <person name="Alioto T."/>
        </authorList>
    </citation>
    <scope>NUCLEOTIDE SEQUENCE [LARGE SCALE GENOMIC DNA]</scope>
</reference>
<organism evidence="2 3">
    <name type="scientific">Drosophila guanche</name>
    <name type="common">Fruit fly</name>
    <dbReference type="NCBI Taxonomy" id="7266"/>
    <lineage>
        <taxon>Eukaryota</taxon>
        <taxon>Metazoa</taxon>
        <taxon>Ecdysozoa</taxon>
        <taxon>Arthropoda</taxon>
        <taxon>Hexapoda</taxon>
        <taxon>Insecta</taxon>
        <taxon>Pterygota</taxon>
        <taxon>Neoptera</taxon>
        <taxon>Endopterygota</taxon>
        <taxon>Diptera</taxon>
        <taxon>Brachycera</taxon>
        <taxon>Muscomorpha</taxon>
        <taxon>Ephydroidea</taxon>
        <taxon>Drosophilidae</taxon>
        <taxon>Drosophila</taxon>
        <taxon>Sophophora</taxon>
    </lineage>
</organism>
<dbReference type="InterPro" id="IPR016181">
    <property type="entry name" value="Acyl_CoA_acyltransferase"/>
</dbReference>
<dbReference type="InterPro" id="IPR000182">
    <property type="entry name" value="GNAT_dom"/>
</dbReference>
<dbReference type="PANTHER" id="PTHR20958">
    <property type="entry name" value="GLYCINE N-ACYLTRANSFERASE-LIKE PROTEIN"/>
    <property type="match status" value="1"/>
</dbReference>
<sequence>MSKGFHIWRIVARMVFLQKVGSQDLEHLLKLYSCDQPKYCTELQCLDNFFGLYTTRSHLKHVEAYTLPHQELGLFVIVDRYQMFVGCLDTENSNDILEQALHQLDWWGGIQCSTIRNRYAAVVGRVVQAKRLPLKFEMENNLYFLPRKAALELNVDVPSGFYLEALSQQDAHLVDTAWEWSHSGTLFFIERQIATSTCVGLYREDNQELVAWCIRSQDGFLAALQVKNSHQRRGFGAVVVKEYSRRVALLGYDVTAEVCPSNKASSGLFQKLGFKVIDQCSWLITVPAQGDFTWPDGE</sequence>
<proteinExistence type="predicted"/>
<dbReference type="PANTHER" id="PTHR20958:SF10">
    <property type="entry name" value="GH05617P-RELATED"/>
    <property type="match status" value="1"/>
</dbReference>
<dbReference type="GO" id="GO:0016747">
    <property type="term" value="F:acyltransferase activity, transferring groups other than amino-acyl groups"/>
    <property type="evidence" value="ECO:0007669"/>
    <property type="project" value="InterPro"/>
</dbReference>
<dbReference type="OMA" id="HWEWSEP"/>
<evidence type="ECO:0000313" key="2">
    <source>
        <dbReference type="EMBL" id="SPP79034.1"/>
    </source>
</evidence>
<dbReference type="InterPro" id="IPR013653">
    <property type="entry name" value="GCN5-like_dom"/>
</dbReference>
<name>A0A3B0J9S4_DROGU</name>
<dbReference type="Proteomes" id="UP000268350">
    <property type="component" value="Unassembled WGS sequence"/>
</dbReference>
<dbReference type="InterPro" id="IPR053225">
    <property type="entry name" value="Acyl-CoA_N-acyltransferase"/>
</dbReference>
<dbReference type="EMBL" id="OUUW01000004">
    <property type="protein sequence ID" value="SPP79034.1"/>
    <property type="molecule type" value="Genomic_DNA"/>
</dbReference>
<accession>A0A3B0J9S4</accession>
<dbReference type="AlphaFoldDB" id="A0A3B0J9S4"/>
<gene>
    <name evidence="2" type="ORF">DGUA_6G011810</name>
</gene>
<evidence type="ECO:0000259" key="1">
    <source>
        <dbReference type="PROSITE" id="PS51186"/>
    </source>
</evidence>
<dbReference type="Gene3D" id="3.40.630.30">
    <property type="match status" value="2"/>
</dbReference>
<dbReference type="PROSITE" id="PS51186">
    <property type="entry name" value="GNAT"/>
    <property type="match status" value="1"/>
</dbReference>